<reference evidence="2 3" key="1">
    <citation type="journal article" date="2021" name="Sci. Rep.">
        <title>Chromosome anchoring in Senegalese sole (Solea senegalensis) reveals sex-associated markers and genome rearrangements in flatfish.</title>
        <authorList>
            <person name="Guerrero-Cozar I."/>
            <person name="Gomez-Garrido J."/>
            <person name="Berbel C."/>
            <person name="Martinez-Blanch J.F."/>
            <person name="Alioto T."/>
            <person name="Claros M.G."/>
            <person name="Gagnaire P.A."/>
            <person name="Manchado M."/>
        </authorList>
    </citation>
    <scope>NUCLEOTIDE SEQUENCE [LARGE SCALE GENOMIC DNA]</scope>
    <source>
        <strain evidence="2">Sse05_10M</strain>
    </source>
</reference>
<accession>A0AAV6RZX7</accession>
<proteinExistence type="predicted"/>
<keyword evidence="3" id="KW-1185">Reference proteome</keyword>
<protein>
    <submittedName>
        <fullName evidence="2">Uncharacterized protein</fullName>
    </submittedName>
</protein>
<dbReference type="EMBL" id="JAGKHQ010000008">
    <property type="protein sequence ID" value="KAG7510757.1"/>
    <property type="molecule type" value="Genomic_DNA"/>
</dbReference>
<evidence type="ECO:0000313" key="2">
    <source>
        <dbReference type="EMBL" id="KAG7510757.1"/>
    </source>
</evidence>
<feature type="region of interest" description="Disordered" evidence="1">
    <location>
        <begin position="32"/>
        <end position="66"/>
    </location>
</feature>
<evidence type="ECO:0000256" key="1">
    <source>
        <dbReference type="SAM" id="MobiDB-lite"/>
    </source>
</evidence>
<evidence type="ECO:0000313" key="3">
    <source>
        <dbReference type="Proteomes" id="UP000693946"/>
    </source>
</evidence>
<gene>
    <name evidence="2" type="ORF">JOB18_030757</name>
</gene>
<dbReference type="AlphaFoldDB" id="A0AAV6RZX7"/>
<comment type="caution">
    <text evidence="2">The sequence shown here is derived from an EMBL/GenBank/DDBJ whole genome shotgun (WGS) entry which is preliminary data.</text>
</comment>
<organism evidence="2 3">
    <name type="scientific">Solea senegalensis</name>
    <name type="common">Senegalese sole</name>
    <dbReference type="NCBI Taxonomy" id="28829"/>
    <lineage>
        <taxon>Eukaryota</taxon>
        <taxon>Metazoa</taxon>
        <taxon>Chordata</taxon>
        <taxon>Craniata</taxon>
        <taxon>Vertebrata</taxon>
        <taxon>Euteleostomi</taxon>
        <taxon>Actinopterygii</taxon>
        <taxon>Neopterygii</taxon>
        <taxon>Teleostei</taxon>
        <taxon>Neoteleostei</taxon>
        <taxon>Acanthomorphata</taxon>
        <taxon>Carangaria</taxon>
        <taxon>Pleuronectiformes</taxon>
        <taxon>Pleuronectoidei</taxon>
        <taxon>Soleidae</taxon>
        <taxon>Solea</taxon>
    </lineage>
</organism>
<feature type="compositionally biased region" description="Low complexity" evidence="1">
    <location>
        <begin position="45"/>
        <end position="65"/>
    </location>
</feature>
<name>A0AAV6RZX7_SOLSE</name>
<feature type="compositionally biased region" description="Basic and acidic residues" evidence="1">
    <location>
        <begin position="35"/>
        <end position="44"/>
    </location>
</feature>
<sequence length="101" mass="11152">MRQKVQPCFSLSPPRPIKCEFTQRACLTADAARQQTDRQTDRQAGRQAAELVRTSSTSHTKNTSTPLLRSQMCLGPLALFGGGFTAGFSARSPRRRCLNPQ</sequence>
<dbReference type="Proteomes" id="UP000693946">
    <property type="component" value="Linkage Group LG16"/>
</dbReference>